<keyword evidence="2" id="KW-1185">Reference proteome</keyword>
<dbReference type="Proteomes" id="UP001594351">
    <property type="component" value="Unassembled WGS sequence"/>
</dbReference>
<dbReference type="SUPFAM" id="SSF56925">
    <property type="entry name" value="OMPA-like"/>
    <property type="match status" value="1"/>
</dbReference>
<evidence type="ECO:0000313" key="1">
    <source>
        <dbReference type="EMBL" id="MFC1851015.1"/>
    </source>
</evidence>
<dbReference type="InterPro" id="IPR011250">
    <property type="entry name" value="OMP/PagP_B-barrel"/>
</dbReference>
<organism evidence="1 2">
    <name type="scientific">candidate division CSSED10-310 bacterium</name>
    <dbReference type="NCBI Taxonomy" id="2855610"/>
    <lineage>
        <taxon>Bacteria</taxon>
        <taxon>Bacteria division CSSED10-310</taxon>
    </lineage>
</organism>
<dbReference type="Gene3D" id="2.40.160.20">
    <property type="match status" value="1"/>
</dbReference>
<protein>
    <submittedName>
        <fullName evidence="1">Outer membrane beta-barrel protein</fullName>
    </submittedName>
</protein>
<gene>
    <name evidence="1" type="ORF">ACFL27_12545</name>
</gene>
<name>A0ABV6YXU4_UNCC1</name>
<dbReference type="EMBL" id="JBHPBY010000143">
    <property type="protein sequence ID" value="MFC1851015.1"/>
    <property type="molecule type" value="Genomic_DNA"/>
</dbReference>
<reference evidence="1 2" key="1">
    <citation type="submission" date="2024-09" db="EMBL/GenBank/DDBJ databases">
        <title>Laminarin stimulates single cell rates of sulfate reduction while oxygen inhibits transcriptomic activity in coastal marine sediment.</title>
        <authorList>
            <person name="Lindsay M."/>
            <person name="Orcutt B."/>
            <person name="Emerson D."/>
            <person name="Stepanauskas R."/>
            <person name="D'Angelo T."/>
        </authorList>
    </citation>
    <scope>NUCLEOTIDE SEQUENCE [LARGE SCALE GENOMIC DNA]</scope>
    <source>
        <strain evidence="1">SAG AM-311-K15</strain>
    </source>
</reference>
<sequence>MRQWFCIATIICGLTIMWAAPVSALDQRFGFHLGTCLYEDDLGNIYDENAGAIGFFYTFRFIPFMGLNVQYDLFTVATGKIVIYDEQGRYLDRVDTDLRGGIFSLTPTFFMRYRPQQIFVPQVGLGLSFFGGEQDFEKSSYSTMSSNDFSGIGFNLSAGFDIDFHPRFGLHFETRHHYLSMEIEEGNHDSDDEINRIAQYYGGFYFRFSGLY</sequence>
<proteinExistence type="predicted"/>
<accession>A0ABV6YXU4</accession>
<evidence type="ECO:0000313" key="2">
    <source>
        <dbReference type="Proteomes" id="UP001594351"/>
    </source>
</evidence>
<comment type="caution">
    <text evidence="1">The sequence shown here is derived from an EMBL/GenBank/DDBJ whole genome shotgun (WGS) entry which is preliminary data.</text>
</comment>